<dbReference type="Pfam" id="PF00620">
    <property type="entry name" value="RhoGAP"/>
    <property type="match status" value="1"/>
</dbReference>
<gene>
    <name evidence="6" type="ORF">GSOID_T00012140001</name>
</gene>
<organism evidence="6">
    <name type="scientific">Oikopleura dioica</name>
    <name type="common">Tunicate</name>
    <dbReference type="NCBI Taxonomy" id="34765"/>
    <lineage>
        <taxon>Eukaryota</taxon>
        <taxon>Metazoa</taxon>
        <taxon>Chordata</taxon>
        <taxon>Tunicata</taxon>
        <taxon>Appendicularia</taxon>
        <taxon>Copelata</taxon>
        <taxon>Oikopleuridae</taxon>
        <taxon>Oikopleura</taxon>
    </lineage>
</organism>
<evidence type="ECO:0000313" key="7">
    <source>
        <dbReference type="Proteomes" id="UP000001307"/>
    </source>
</evidence>
<dbReference type="GO" id="GO:0030036">
    <property type="term" value="P:actin cytoskeleton organization"/>
    <property type="evidence" value="ECO:0007669"/>
    <property type="project" value="TreeGrafter"/>
</dbReference>
<protein>
    <recommendedName>
        <fullName evidence="8">Rho-GAP domain-containing protein</fullName>
    </recommendedName>
</protein>
<dbReference type="InParanoid" id="E4Y032"/>
<evidence type="ECO:0000256" key="2">
    <source>
        <dbReference type="ARBA" id="ARBA00022553"/>
    </source>
</evidence>
<evidence type="ECO:0000313" key="6">
    <source>
        <dbReference type="EMBL" id="CBY15244.1"/>
    </source>
</evidence>
<evidence type="ECO:0000256" key="3">
    <source>
        <dbReference type="SAM" id="MobiDB-lite"/>
    </source>
</evidence>
<dbReference type="SUPFAM" id="SSF55961">
    <property type="entry name" value="Bet v1-like"/>
    <property type="match status" value="1"/>
</dbReference>
<keyword evidence="2" id="KW-0597">Phosphoprotein</keyword>
<keyword evidence="7" id="KW-1185">Reference proteome</keyword>
<evidence type="ECO:0008006" key="8">
    <source>
        <dbReference type="Google" id="ProtNLM"/>
    </source>
</evidence>
<reference evidence="6" key="1">
    <citation type="journal article" date="2010" name="Science">
        <title>Plasticity of animal genome architecture unmasked by rapid evolution of a pelagic tunicate.</title>
        <authorList>
            <person name="Denoeud F."/>
            <person name="Henriet S."/>
            <person name="Mungpakdee S."/>
            <person name="Aury J.M."/>
            <person name="Da Silva C."/>
            <person name="Brinkmann H."/>
            <person name="Mikhaleva J."/>
            <person name="Olsen L.C."/>
            <person name="Jubin C."/>
            <person name="Canestro C."/>
            <person name="Bouquet J.M."/>
            <person name="Danks G."/>
            <person name="Poulain J."/>
            <person name="Campsteijn C."/>
            <person name="Adamski M."/>
            <person name="Cross I."/>
            <person name="Yadetie F."/>
            <person name="Muffato M."/>
            <person name="Louis A."/>
            <person name="Butcher S."/>
            <person name="Tsagkogeorga G."/>
            <person name="Konrad A."/>
            <person name="Singh S."/>
            <person name="Jensen M.F."/>
            <person name="Cong E.H."/>
            <person name="Eikeseth-Otteraa H."/>
            <person name="Noel B."/>
            <person name="Anthouard V."/>
            <person name="Porcel B.M."/>
            <person name="Kachouri-Lafond R."/>
            <person name="Nishino A."/>
            <person name="Ugolini M."/>
            <person name="Chourrout P."/>
            <person name="Nishida H."/>
            <person name="Aasland R."/>
            <person name="Huzurbazar S."/>
            <person name="Westhof E."/>
            <person name="Delsuc F."/>
            <person name="Lehrach H."/>
            <person name="Reinhardt R."/>
            <person name="Weissenbach J."/>
            <person name="Roy S.W."/>
            <person name="Artiguenave F."/>
            <person name="Postlethwait J.H."/>
            <person name="Manak J.R."/>
            <person name="Thompson E.M."/>
            <person name="Jaillon O."/>
            <person name="Du Pasquier L."/>
            <person name="Boudinot P."/>
            <person name="Liberles D.A."/>
            <person name="Volff J.N."/>
            <person name="Philippe H."/>
            <person name="Lenhard B."/>
            <person name="Roest Crollius H."/>
            <person name="Wincker P."/>
            <person name="Chourrout D."/>
        </authorList>
    </citation>
    <scope>NUCLEOTIDE SEQUENCE [LARGE SCALE GENOMIC DNA]</scope>
</reference>
<dbReference type="OrthoDB" id="10003330at2759"/>
<dbReference type="PROSITE" id="PS50848">
    <property type="entry name" value="START"/>
    <property type="match status" value="1"/>
</dbReference>
<dbReference type="AlphaFoldDB" id="E4Y032"/>
<name>E4Y032_OIKDI</name>
<dbReference type="GO" id="GO:0035023">
    <property type="term" value="P:regulation of Rho protein signal transduction"/>
    <property type="evidence" value="ECO:0007669"/>
    <property type="project" value="TreeGrafter"/>
</dbReference>
<evidence type="ECO:0000259" key="4">
    <source>
        <dbReference type="PROSITE" id="PS50238"/>
    </source>
</evidence>
<dbReference type="GO" id="GO:0007165">
    <property type="term" value="P:signal transduction"/>
    <property type="evidence" value="ECO:0007669"/>
    <property type="project" value="InterPro"/>
</dbReference>
<dbReference type="InterPro" id="IPR002913">
    <property type="entry name" value="START_lipid-bd_dom"/>
</dbReference>
<proteinExistence type="predicted"/>
<feature type="domain" description="Rho-GAP" evidence="4">
    <location>
        <begin position="383"/>
        <end position="595"/>
    </location>
</feature>
<dbReference type="PROSITE" id="PS50238">
    <property type="entry name" value="RHOGAP"/>
    <property type="match status" value="1"/>
</dbReference>
<dbReference type="SMART" id="SM00324">
    <property type="entry name" value="RhoGAP"/>
    <property type="match status" value="1"/>
</dbReference>
<feature type="region of interest" description="Disordered" evidence="3">
    <location>
        <begin position="551"/>
        <end position="572"/>
    </location>
</feature>
<accession>E4Y032</accession>
<dbReference type="GO" id="GO:0008289">
    <property type="term" value="F:lipid binding"/>
    <property type="evidence" value="ECO:0007669"/>
    <property type="project" value="InterPro"/>
</dbReference>
<dbReference type="Gene3D" id="3.30.530.20">
    <property type="match status" value="1"/>
</dbReference>
<evidence type="ECO:0000259" key="5">
    <source>
        <dbReference type="PROSITE" id="PS50848"/>
    </source>
</evidence>
<dbReference type="InterPro" id="IPR023393">
    <property type="entry name" value="START-like_dom_sf"/>
</dbReference>
<dbReference type="InterPro" id="IPR008936">
    <property type="entry name" value="Rho_GTPase_activation_prot"/>
</dbReference>
<feature type="domain" description="START" evidence="5">
    <location>
        <begin position="643"/>
        <end position="825"/>
    </location>
</feature>
<keyword evidence="1" id="KW-0343">GTPase activation</keyword>
<dbReference type="EMBL" id="FN653453">
    <property type="protein sequence ID" value="CBY15244.1"/>
    <property type="molecule type" value="Genomic_DNA"/>
</dbReference>
<dbReference type="SMART" id="SM00234">
    <property type="entry name" value="START"/>
    <property type="match status" value="1"/>
</dbReference>
<dbReference type="Pfam" id="PF01852">
    <property type="entry name" value="START"/>
    <property type="match status" value="1"/>
</dbReference>
<evidence type="ECO:0000256" key="1">
    <source>
        <dbReference type="ARBA" id="ARBA00022468"/>
    </source>
</evidence>
<dbReference type="SUPFAM" id="SSF48350">
    <property type="entry name" value="GTPase activation domain, GAP"/>
    <property type="match status" value="1"/>
</dbReference>
<dbReference type="PANTHER" id="PTHR12659:SF7">
    <property type="entry name" value="CROSSVEINLESS C, ISOFORM C"/>
    <property type="match status" value="1"/>
</dbReference>
<dbReference type="Proteomes" id="UP000001307">
    <property type="component" value="Unassembled WGS sequence"/>
</dbReference>
<feature type="region of interest" description="Disordered" evidence="3">
    <location>
        <begin position="250"/>
        <end position="285"/>
    </location>
</feature>
<dbReference type="PANTHER" id="PTHR12659">
    <property type="entry name" value="RHO-TYPE GTPASE ACTIVATING PROTEIN"/>
    <property type="match status" value="1"/>
</dbReference>
<dbReference type="GO" id="GO:0005096">
    <property type="term" value="F:GTPase activator activity"/>
    <property type="evidence" value="ECO:0007669"/>
    <property type="project" value="UniProtKB-KW"/>
</dbReference>
<sequence length="825" mass="94752">MKTSSFIRKFRPLSNHRIRERPVRKKTITIGNPILKSGMENLCRYNCRDLSTSGQRTTKLSDKTDSDTTSGLGLDIGLNTASSDSERSENFFSESGKRFTQLYLSDSTSGSMRRSNSIYDNLNDAETTNLSTSLSANNNDDFDQMQTPNNTLNLSKRSDSFADEMDSLQKGMLEELESIKRMLSDVNLLFEKSDDNLERPKQSKNETQRQTFDCLFGDDDEIDDEHQNKVELFIPESTYDASSTRSFSVSADISESMCPRDEADSRGPNSTIDDSGQESDHFEADQSWHVPVRTRSCRKRLRWKSFYRDHQPSFRSRNVQLSNLSAGQVMMLRKIAMLRLTSYMERYSTIRNTETMAWSLPFKLNFKRLKSNSLRAKKNMFGVSLLKNTQNYGQPLPLPMQRALQYLRRNAMTQQGLFRKSGVKTRIQKLRQTMEANAEDFEFQFDNFSPYDIADVVKGYFRDLPEPLMTGKLSQTFTSIFLDIPPQYWLKAVQPAIMLLPDENREVLQTLLYFLSDVAGKSDENSMTADNLAVCFAPSLFQLNLNSSRSSGSFLRRRNGSSNMPSPDESTRIHNESVAAHKCFTFMIKECKNLFRISKEIITQCNLGVMEQPEDLLLAELGNMPSVQQLNKFVEKKLQVDYSSSSWSKYQLNASCSSVSVHTRKCDDDMPLKLFRCRMAIQGCPKDILSAILHERSQWDPDLLEMRNIDNLDETSDMTQYVTGSMSPHPHRDYVVYRAWRYRPNGKCELFVTSTRHSKAPLIGDVRGVILLSQWTIEPLENGKSYLTHITRFDTRGRDPKWYDRVAGNQLATEIRRIHEHLAKS</sequence>
<dbReference type="Gene3D" id="1.10.555.10">
    <property type="entry name" value="Rho GTPase activation protein"/>
    <property type="match status" value="1"/>
</dbReference>
<dbReference type="InterPro" id="IPR000198">
    <property type="entry name" value="RhoGAP_dom"/>
</dbReference>